<evidence type="ECO:0000313" key="14">
    <source>
        <dbReference type="Proteomes" id="UP000035682"/>
    </source>
</evidence>
<evidence type="ECO:0000256" key="6">
    <source>
        <dbReference type="ARBA" id="ARBA00022975"/>
    </source>
</evidence>
<evidence type="ECO:0000256" key="5">
    <source>
        <dbReference type="ARBA" id="ARBA00022840"/>
    </source>
</evidence>
<dbReference type="GO" id="GO:0005737">
    <property type="term" value="C:cytoplasm"/>
    <property type="evidence" value="ECO:0007669"/>
    <property type="project" value="UniProtKB-SubCell"/>
</dbReference>
<keyword evidence="6 12" id="KW-0665">Pyrimidine biosynthesis</keyword>
<evidence type="ECO:0000256" key="4">
    <source>
        <dbReference type="ARBA" id="ARBA00022777"/>
    </source>
</evidence>
<dbReference type="GO" id="GO:0005634">
    <property type="term" value="C:nucleus"/>
    <property type="evidence" value="ECO:0007669"/>
    <property type="project" value="UniProtKB-SubCell"/>
</dbReference>
<keyword evidence="4 12" id="KW-0418">Kinase</keyword>
<dbReference type="STRING" id="34506.A0A090LTS3"/>
<dbReference type="GO" id="GO:0006225">
    <property type="term" value="P:UDP biosynthetic process"/>
    <property type="evidence" value="ECO:0007669"/>
    <property type="project" value="UniProtKB-ARBA"/>
</dbReference>
<dbReference type="OrthoDB" id="442176at2759"/>
<dbReference type="NCBIfam" id="TIGR01359">
    <property type="entry name" value="UMP_CMP_kin_fam"/>
    <property type="match status" value="1"/>
</dbReference>
<evidence type="ECO:0000256" key="9">
    <source>
        <dbReference type="ARBA" id="ARBA00051396"/>
    </source>
</evidence>
<dbReference type="GeneID" id="36383424"/>
<feature type="region of interest" description="NMPbind" evidence="12">
    <location>
        <begin position="32"/>
        <end position="62"/>
    </location>
</feature>
<evidence type="ECO:0000256" key="3">
    <source>
        <dbReference type="ARBA" id="ARBA00022741"/>
    </source>
</evidence>
<evidence type="ECO:0000256" key="1">
    <source>
        <dbReference type="ARBA" id="ARBA00022490"/>
    </source>
</evidence>
<feature type="binding site" evidence="12">
    <location>
        <position position="144"/>
    </location>
    <ligand>
        <name>a ribonucleoside 5'-phosphate</name>
        <dbReference type="ChEBI" id="CHEBI:58043"/>
    </ligand>
</feature>
<dbReference type="InterPro" id="IPR027417">
    <property type="entry name" value="P-loop_NTPase"/>
</dbReference>
<dbReference type="Gene3D" id="3.40.50.300">
    <property type="entry name" value="P-loop containing nucleotide triphosphate hydrolases"/>
    <property type="match status" value="1"/>
</dbReference>
<keyword evidence="2 12" id="KW-0808">Transferase</keyword>
<accession>A0A090LTS3</accession>
<comment type="cofactor">
    <cofactor evidence="12">
        <name>Mg(2+)</name>
        <dbReference type="ChEBI" id="CHEBI:18420"/>
    </cofactor>
    <text evidence="12">Binds 1 Mg(2+) ion per monomer.</text>
</comment>
<evidence type="ECO:0000256" key="10">
    <source>
        <dbReference type="ARBA" id="ARBA00051598"/>
    </source>
</evidence>
<feature type="binding site" evidence="12">
    <location>
        <begin position="60"/>
        <end position="62"/>
    </location>
    <ligand>
        <name>a ribonucleoside 5'-phosphate</name>
        <dbReference type="ChEBI" id="CHEBI:58043"/>
    </ligand>
</feature>
<feature type="binding site" evidence="12">
    <location>
        <position position="133"/>
    </location>
    <ligand>
        <name>a ribonucleoside 5'-phosphate</name>
        <dbReference type="ChEBI" id="CHEBI:58043"/>
    </ligand>
</feature>
<evidence type="ECO:0000313" key="13">
    <source>
        <dbReference type="EMBL" id="CEF71044.1"/>
    </source>
</evidence>
<dbReference type="SUPFAM" id="SSF52540">
    <property type="entry name" value="P-loop containing nucleoside triphosphate hydrolases"/>
    <property type="match status" value="1"/>
</dbReference>
<dbReference type="OMA" id="MENWIAL"/>
<dbReference type="GO" id="GO:0006207">
    <property type="term" value="P:'de novo' pyrimidine nucleobase biosynthetic process"/>
    <property type="evidence" value="ECO:0007669"/>
    <property type="project" value="InterPro"/>
</dbReference>
<comment type="catalytic activity">
    <reaction evidence="10 12">
        <text>dCMP + ATP = dCDP + ADP</text>
        <dbReference type="Rhea" id="RHEA:25094"/>
        <dbReference type="ChEBI" id="CHEBI:30616"/>
        <dbReference type="ChEBI" id="CHEBI:57566"/>
        <dbReference type="ChEBI" id="CHEBI:58593"/>
        <dbReference type="ChEBI" id="CHEBI:456216"/>
        <dbReference type="EC" id="2.7.4.14"/>
    </reaction>
</comment>
<keyword evidence="7 12" id="KW-0539">Nucleus</keyword>
<dbReference type="AlphaFoldDB" id="A0A090LTS3"/>
<gene>
    <name evidence="13 15 16" type="ORF">SRAE_X000037100</name>
</gene>
<reference evidence="13 14" key="1">
    <citation type="submission" date="2014-09" db="EMBL/GenBank/DDBJ databases">
        <authorList>
            <person name="Martin A.A."/>
        </authorList>
    </citation>
    <scope>NUCLEOTIDE SEQUENCE</scope>
    <source>
        <strain evidence="14">ED321</strain>
        <strain evidence="13">ED321 Heterogonic</strain>
    </source>
</reference>
<evidence type="ECO:0000256" key="8">
    <source>
        <dbReference type="ARBA" id="ARBA00048116"/>
    </source>
</evidence>
<dbReference type="InterPro" id="IPR006266">
    <property type="entry name" value="UMP_CMP_kinase"/>
</dbReference>
<dbReference type="InterPro" id="IPR000850">
    <property type="entry name" value="Adenylat/UMP-CMP_kin"/>
</dbReference>
<dbReference type="HAMAP" id="MF_03172">
    <property type="entry name" value="Adenylate_kinase_UMP_CMP_kin"/>
    <property type="match status" value="1"/>
</dbReference>
<comment type="subcellular location">
    <subcellularLocation>
        <location evidence="12">Cytoplasm</location>
    </subcellularLocation>
    <subcellularLocation>
        <location evidence="12">Nucleus</location>
    </subcellularLocation>
</comment>
<dbReference type="WormBase" id="SRAE_X000037100">
    <property type="protein sequence ID" value="SRP06379"/>
    <property type="gene ID" value="WBGene00265930"/>
</dbReference>
<reference evidence="15" key="2">
    <citation type="submission" date="2020-12" db="UniProtKB">
        <authorList>
            <consortium name="WormBaseParasite"/>
        </authorList>
    </citation>
    <scope>IDENTIFICATION</scope>
</reference>
<comment type="function">
    <text evidence="11 12">Catalyzes the phosphorylation of pyrimidine nucleoside monophosphates at the expense of ATP. Plays an important role in de novo pyrimidine nucleotide biosynthesis. Has preference for UMP and CMP as phosphate acceptors.</text>
</comment>
<keyword evidence="3 12" id="KW-0547">Nucleotide-binding</keyword>
<dbReference type="EC" id="2.7.4.14" evidence="12"/>
<feature type="binding site" evidence="12">
    <location>
        <position position="129"/>
    </location>
    <ligand>
        <name>ATP</name>
        <dbReference type="ChEBI" id="CHEBI:30616"/>
    </ligand>
</feature>
<comment type="domain">
    <text evidence="12">Consists of three domains, a large central CORE domain and two small peripheral domains, NMPbind and LID, which undergo movements during catalysis. The LID domain closes over the site of phosphoryl transfer upon ATP binding. Assembling and dissambling the active center during each catalytic cycle provides an effective means to prevent ATP hydrolysis.</text>
</comment>
<dbReference type="WBParaSite" id="SRAE_X000037100.1">
    <property type="protein sequence ID" value="SRAE_X000037100.1"/>
    <property type="gene ID" value="WBGene00265930"/>
</dbReference>
<feature type="binding site" evidence="12">
    <location>
        <position position="38"/>
    </location>
    <ligand>
        <name>a ribonucleoside 5'-phosphate</name>
        <dbReference type="ChEBI" id="CHEBI:58043"/>
    </ligand>
</feature>
<dbReference type="EMBL" id="LN609530">
    <property type="protein sequence ID" value="CEF71044.1"/>
    <property type="molecule type" value="Genomic_DNA"/>
</dbReference>
<dbReference type="RefSeq" id="XP_024510240.1">
    <property type="nucleotide sequence ID" value="XM_024644709.1"/>
</dbReference>
<dbReference type="HAMAP" id="MF_00235">
    <property type="entry name" value="Adenylate_kinase_Adk"/>
    <property type="match status" value="1"/>
</dbReference>
<feature type="binding site" evidence="12">
    <location>
        <position position="95"/>
    </location>
    <ligand>
        <name>CMP</name>
        <dbReference type="ChEBI" id="CHEBI:60377"/>
    </ligand>
</feature>
<dbReference type="PANTHER" id="PTHR23359">
    <property type="entry name" value="NUCLEOTIDE KINASE"/>
    <property type="match status" value="1"/>
</dbReference>
<protein>
    <recommendedName>
        <fullName evidence="12">UMP-CMP kinase</fullName>
        <ecNumber evidence="12">2.7.4.14</ecNumber>
    </recommendedName>
    <alternativeName>
        <fullName evidence="12">Deoxycytidylate kinase</fullName>
        <shortName evidence="12">CK</shortName>
        <shortName evidence="12">dCMP kinase</shortName>
    </alternativeName>
    <alternativeName>
        <fullName evidence="12">Uridine monophosphate/cytidine monophosphate kinase</fullName>
        <shortName evidence="12">UMP/CMP kinase</shortName>
        <shortName evidence="12">UMP/CMPK</shortName>
    </alternativeName>
</protein>
<evidence type="ECO:0000313" key="16">
    <source>
        <dbReference type="WormBase" id="SRAE_X000037100"/>
    </source>
</evidence>
<evidence type="ECO:0000256" key="11">
    <source>
        <dbReference type="ARBA" id="ARBA00059689"/>
    </source>
</evidence>
<comment type="caution">
    <text evidence="12">Lacks conserved residue(s) required for the propagation of feature annotation.</text>
</comment>
<evidence type="ECO:0000256" key="12">
    <source>
        <dbReference type="HAMAP-Rule" id="MF_03172"/>
    </source>
</evidence>
<dbReference type="GO" id="GO:0033862">
    <property type="term" value="F:UMP kinase activity"/>
    <property type="evidence" value="ECO:0007669"/>
    <property type="project" value="UniProtKB-ARBA"/>
</dbReference>
<organism evidence="13">
    <name type="scientific">Strongyloides ratti</name>
    <name type="common">Parasitic roundworm</name>
    <dbReference type="NCBI Taxonomy" id="34506"/>
    <lineage>
        <taxon>Eukaryota</taxon>
        <taxon>Metazoa</taxon>
        <taxon>Ecdysozoa</taxon>
        <taxon>Nematoda</taxon>
        <taxon>Chromadorea</taxon>
        <taxon>Rhabditida</taxon>
        <taxon>Tylenchina</taxon>
        <taxon>Panagrolaimomorpha</taxon>
        <taxon>Strongyloidoidea</taxon>
        <taxon>Strongyloididae</taxon>
        <taxon>Strongyloides</taxon>
    </lineage>
</organism>
<dbReference type="PROSITE" id="PS00113">
    <property type="entry name" value="ADENYLATE_KINASE"/>
    <property type="match status" value="1"/>
</dbReference>
<feature type="binding site" evidence="12">
    <location>
        <position position="172"/>
    </location>
    <ligand>
        <name>ATP</name>
        <dbReference type="ChEBI" id="CHEBI:30616"/>
    </ligand>
</feature>
<evidence type="ECO:0000256" key="2">
    <source>
        <dbReference type="ARBA" id="ARBA00022679"/>
    </source>
</evidence>
<comment type="similarity">
    <text evidence="12">Belongs to the adenylate kinase family. UMP-CMP kinase subfamily.</text>
</comment>
<dbReference type="InterPro" id="IPR033690">
    <property type="entry name" value="Adenylat_kinase_CS"/>
</dbReference>
<dbReference type="GO" id="GO:0005524">
    <property type="term" value="F:ATP binding"/>
    <property type="evidence" value="ECO:0007669"/>
    <property type="project" value="UniProtKB-KW"/>
</dbReference>
<proteinExistence type="inferred from homology"/>
<dbReference type="Proteomes" id="UP000035682">
    <property type="component" value="Unplaced"/>
</dbReference>
<sequence length="186" mass="21117">MFNVVFVLGPPGSGKGTQCTKIQETFGYVHLSAGDLLREERNREGSKYGELIETHIRNGSIVPVEITCALLKNAMLQHPNAKGFLVDGFPRNQDNLDGWNKEMAGHVNLKFVLYLTCSEEMCLQRCLGRGQGRSDDNEESLKKRIQTYNNQTMDIIQYFTRANLIRKIESVGNVDEIFDKVKILFE</sequence>
<feature type="binding site" evidence="12">
    <location>
        <begin position="88"/>
        <end position="91"/>
    </location>
    <ligand>
        <name>a ribonucleoside 5'-phosphate</name>
        <dbReference type="ChEBI" id="CHEBI:58043"/>
    </ligand>
</feature>
<dbReference type="PRINTS" id="PR00094">
    <property type="entry name" value="ADENYLTKNASE"/>
</dbReference>
<feature type="binding site" evidence="12">
    <location>
        <begin position="12"/>
        <end position="17"/>
    </location>
    <ligand>
        <name>ATP</name>
        <dbReference type="ChEBI" id="CHEBI:30616"/>
    </ligand>
</feature>
<evidence type="ECO:0000313" key="15">
    <source>
        <dbReference type="WBParaSite" id="SRAE_X000037100.1"/>
    </source>
</evidence>
<evidence type="ECO:0000256" key="7">
    <source>
        <dbReference type="ARBA" id="ARBA00023242"/>
    </source>
</evidence>
<dbReference type="FunFam" id="3.40.50.300:FF:000315">
    <property type="entry name" value="Adenylate kinase 1"/>
    <property type="match status" value="1"/>
</dbReference>
<comment type="catalytic activity">
    <reaction evidence="9 12">
        <text>CMP + ATP = CDP + ADP</text>
        <dbReference type="Rhea" id="RHEA:11600"/>
        <dbReference type="ChEBI" id="CHEBI:30616"/>
        <dbReference type="ChEBI" id="CHEBI:58069"/>
        <dbReference type="ChEBI" id="CHEBI:60377"/>
        <dbReference type="ChEBI" id="CHEBI:456216"/>
        <dbReference type="EC" id="2.7.4.14"/>
    </reaction>
</comment>
<keyword evidence="14" id="KW-1185">Reference proteome</keyword>
<keyword evidence="1 12" id="KW-0963">Cytoplasm</keyword>
<comment type="catalytic activity">
    <reaction evidence="8 12">
        <text>UMP + ATP = UDP + ADP</text>
        <dbReference type="Rhea" id="RHEA:24400"/>
        <dbReference type="ChEBI" id="CHEBI:30616"/>
        <dbReference type="ChEBI" id="CHEBI:57865"/>
        <dbReference type="ChEBI" id="CHEBI:58223"/>
        <dbReference type="ChEBI" id="CHEBI:456216"/>
        <dbReference type="EC" id="2.7.4.14"/>
    </reaction>
</comment>
<keyword evidence="5 12" id="KW-0067">ATP-binding</keyword>
<comment type="subunit">
    <text evidence="12">Monomer.</text>
</comment>
<dbReference type="Pfam" id="PF00406">
    <property type="entry name" value="ADK"/>
    <property type="match status" value="1"/>
</dbReference>
<name>A0A090LTS3_STRRB</name>
<dbReference type="CDD" id="cd01428">
    <property type="entry name" value="ADK"/>
    <property type="match status" value="1"/>
</dbReference>
<dbReference type="CTD" id="36383424"/>